<reference evidence="2" key="1">
    <citation type="submission" date="2019-02" db="EMBL/GenBank/DDBJ databases">
        <title>Isolation and identification of novel species under the genus Muribaculum.</title>
        <authorList>
            <person name="Miyake S."/>
            <person name="Ding Y."/>
            <person name="Low A."/>
            <person name="Soh M."/>
            <person name="Seedorf H."/>
        </authorList>
    </citation>
    <scope>NUCLEOTIDE SEQUENCE [LARGE SCALE GENOMIC DNA]</scope>
    <source>
        <strain evidence="2">H5</strain>
    </source>
</reference>
<organism evidence="1 2">
    <name type="scientific">Duncaniella dubosii</name>
    <dbReference type="NCBI Taxonomy" id="2518971"/>
    <lineage>
        <taxon>Bacteria</taxon>
        <taxon>Pseudomonadati</taxon>
        <taxon>Bacteroidota</taxon>
        <taxon>Bacteroidia</taxon>
        <taxon>Bacteroidales</taxon>
        <taxon>Muribaculaceae</taxon>
        <taxon>Duncaniella</taxon>
    </lineage>
</organism>
<gene>
    <name evidence="1" type="ORF">E7747_01870</name>
</gene>
<evidence type="ECO:0000313" key="1">
    <source>
        <dbReference type="EMBL" id="QCD41164.1"/>
    </source>
</evidence>
<dbReference type="InterPro" id="IPR005901">
    <property type="entry name" value="GLPGLI"/>
</dbReference>
<dbReference type="NCBIfam" id="TIGR01200">
    <property type="entry name" value="GLPGLI"/>
    <property type="match status" value="1"/>
</dbReference>
<dbReference type="EMBL" id="CP039396">
    <property type="protein sequence ID" value="QCD41164.1"/>
    <property type="molecule type" value="Genomic_DNA"/>
</dbReference>
<sequence>MKKSFLFLTIVLTIWATVSGKVVRRQLSIFQNTVPETETLANETMEFVYDYRCCVDTTGLLDDNISSDNMLLQIGPDGLSKFSSYKNLTVDSILMRSTSEQIADAAMEGKLSNGEFMTIYKNYPSGKLTHTEKICQDWFRYEEEMPKFDWELTDSVTTVLGYECRSAQCKFRGREWTVFYTEDIPLMDGPWKLHGLPGLIMKASDENGHYTFECIGIRSKANRPITIYKVPFNKTDRKGYYDTKHRYEINPYAYYEATTGGHITVTDMEGNPSLDAYDPIELPYDYLELDWKK</sequence>
<protein>
    <submittedName>
        <fullName evidence="1">GLPGLI family protein</fullName>
    </submittedName>
</protein>
<dbReference type="RefSeq" id="WP_136413775.1">
    <property type="nucleotide sequence ID" value="NZ_CP039396.1"/>
</dbReference>
<name>A0A4P7W002_9BACT</name>
<accession>A0A4P7W002</accession>
<dbReference type="KEGG" id="ddb:E7747_01870"/>
<evidence type="ECO:0000313" key="2">
    <source>
        <dbReference type="Proteomes" id="UP000297149"/>
    </source>
</evidence>
<dbReference type="Proteomes" id="UP000297149">
    <property type="component" value="Chromosome"/>
</dbReference>
<dbReference type="AlphaFoldDB" id="A0A4P7W002"/>
<keyword evidence="2" id="KW-1185">Reference proteome</keyword>
<proteinExistence type="predicted"/>